<dbReference type="Pfam" id="PF00483">
    <property type="entry name" value="NTP_transferase"/>
    <property type="match status" value="1"/>
</dbReference>
<evidence type="ECO:0000313" key="5">
    <source>
        <dbReference type="EMBL" id="ANW97589.1"/>
    </source>
</evidence>
<name>A0A1B1YA35_THEST</name>
<evidence type="ECO:0000256" key="2">
    <source>
        <dbReference type="ARBA" id="ARBA00022679"/>
    </source>
</evidence>
<protein>
    <submittedName>
        <fullName evidence="5">Nucleotidyltransferase</fullName>
    </submittedName>
</protein>
<dbReference type="FunFam" id="3.90.550.10:FF:000013">
    <property type="entry name" value="mannose-1-phosphate guanyltransferase beta"/>
    <property type="match status" value="1"/>
</dbReference>
<dbReference type="Gene3D" id="3.90.550.10">
    <property type="entry name" value="Spore Coat Polysaccharide Biosynthesis Protein SpsA, Chain A"/>
    <property type="match status" value="1"/>
</dbReference>
<evidence type="ECO:0000259" key="4">
    <source>
        <dbReference type="Pfam" id="PF25087"/>
    </source>
</evidence>
<dbReference type="EMBL" id="CP014672">
    <property type="protein sequence ID" value="ANW97589.1"/>
    <property type="molecule type" value="Genomic_DNA"/>
</dbReference>
<reference evidence="5 6" key="1">
    <citation type="submission" date="2016-02" db="EMBL/GenBank/DDBJ databases">
        <title>Comparison of Clostridium stercorarium subspecies using comparative genomics and transcriptomics.</title>
        <authorList>
            <person name="Schellenberg J."/>
            <person name="Thallinger G."/>
            <person name="Levin D.B."/>
            <person name="Zhang X."/>
            <person name="Alvare G."/>
            <person name="Fristensky B."/>
            <person name="Sparling R."/>
        </authorList>
    </citation>
    <scope>NUCLEOTIDE SEQUENCE [LARGE SCALE GENOMIC DNA]</scope>
    <source>
        <strain evidence="5 6">DSM 2910</strain>
    </source>
</reference>
<dbReference type="InterPro" id="IPR056729">
    <property type="entry name" value="GMPPB_C"/>
</dbReference>
<dbReference type="InterPro" id="IPR011004">
    <property type="entry name" value="Trimer_LpxA-like_sf"/>
</dbReference>
<sequence length="347" mass="38460">MKALFLAGGFGTRLRPITNDLPKPMVPIMGKPLLERNIENLKKFGISEIVLSTCYKPNKIKKYFGDGSRFGVKISYICEDEPLGTAGAIKNAEKFFDDTFLVFNADILSDFDISDMISFHKQKGALATIAVTHVDNPSAYGVIEHDENGFITAFKEKPKPDETSSNLINAGVYIFEPELLKEIPAGRAVSIERETYPLLLSKGYKMAIYDRCSYWLDLGTPQKYLKAHKDILKGLIKIKEHDFNKNAQYISKTAKISRFAKIKEPVYIGDNVEISSFANIGPNTVIFGNSTIGTDAKVVESIVWDNAHVEGGASVVNSVVMSNCVVDRNSDQYNSILADNLSYTMAV</sequence>
<dbReference type="PANTHER" id="PTHR22572">
    <property type="entry name" value="SUGAR-1-PHOSPHATE GUANYL TRANSFERASE"/>
    <property type="match status" value="1"/>
</dbReference>
<organism evidence="5 6">
    <name type="scientific">Thermoclostridium stercorarium subsp. thermolacticum DSM 2910</name>
    <dbReference type="NCBI Taxonomy" id="1121336"/>
    <lineage>
        <taxon>Bacteria</taxon>
        <taxon>Bacillati</taxon>
        <taxon>Bacillota</taxon>
        <taxon>Clostridia</taxon>
        <taxon>Eubacteriales</taxon>
        <taxon>Oscillospiraceae</taxon>
        <taxon>Thermoclostridium</taxon>
    </lineage>
</organism>
<dbReference type="RefSeq" id="WP_015357798.1">
    <property type="nucleotide sequence ID" value="NZ_CP014672.1"/>
</dbReference>
<dbReference type="AlphaFoldDB" id="A0A1B1YA35"/>
<feature type="domain" description="Nucleotidyl transferase" evidence="3">
    <location>
        <begin position="2"/>
        <end position="233"/>
    </location>
</feature>
<keyword evidence="2 5" id="KW-0808">Transferase</keyword>
<gene>
    <name evidence="5" type="ORF">CSTERTH_00325</name>
</gene>
<dbReference type="SUPFAM" id="SSF53448">
    <property type="entry name" value="Nucleotide-diphospho-sugar transferases"/>
    <property type="match status" value="1"/>
</dbReference>
<dbReference type="GO" id="GO:0016740">
    <property type="term" value="F:transferase activity"/>
    <property type="evidence" value="ECO:0007669"/>
    <property type="project" value="UniProtKB-KW"/>
</dbReference>
<dbReference type="InterPro" id="IPR029044">
    <property type="entry name" value="Nucleotide-diphossugar_trans"/>
</dbReference>
<evidence type="ECO:0000256" key="1">
    <source>
        <dbReference type="ARBA" id="ARBA00007274"/>
    </source>
</evidence>
<evidence type="ECO:0000259" key="3">
    <source>
        <dbReference type="Pfam" id="PF00483"/>
    </source>
</evidence>
<dbReference type="Gene3D" id="2.160.10.10">
    <property type="entry name" value="Hexapeptide repeat proteins"/>
    <property type="match status" value="1"/>
</dbReference>
<evidence type="ECO:0000313" key="6">
    <source>
        <dbReference type="Proteomes" id="UP000092971"/>
    </source>
</evidence>
<dbReference type="InterPro" id="IPR005835">
    <property type="entry name" value="NTP_transferase_dom"/>
</dbReference>
<dbReference type="CDD" id="cd04181">
    <property type="entry name" value="NTP_transferase"/>
    <property type="match status" value="1"/>
</dbReference>
<dbReference type="Proteomes" id="UP000092971">
    <property type="component" value="Chromosome"/>
</dbReference>
<dbReference type="SUPFAM" id="SSF51161">
    <property type="entry name" value="Trimeric LpxA-like enzymes"/>
    <property type="match status" value="1"/>
</dbReference>
<dbReference type="OrthoDB" id="9803871at2"/>
<proteinExistence type="inferred from homology"/>
<feature type="domain" description="Mannose-1-phosphate guanyltransferase C-terminal" evidence="4">
    <location>
        <begin position="262"/>
        <end position="340"/>
    </location>
</feature>
<comment type="similarity">
    <text evidence="1">Belongs to the transferase hexapeptide repeat family.</text>
</comment>
<dbReference type="Pfam" id="PF25087">
    <property type="entry name" value="GMPPB_C"/>
    <property type="match status" value="1"/>
</dbReference>
<dbReference type="InterPro" id="IPR050486">
    <property type="entry name" value="Mannose-1P_guanyltransferase"/>
</dbReference>
<accession>A0A1B1YA35</accession>